<name>A0AAX2F4T7_9BACT</name>
<protein>
    <submittedName>
        <fullName evidence="1">Uncharacterized protein</fullName>
    </submittedName>
</protein>
<dbReference type="InterPro" id="IPR045724">
    <property type="entry name" value="DUF6078"/>
</dbReference>
<keyword evidence="2" id="KW-1185">Reference proteome</keyword>
<proteinExistence type="predicted"/>
<organism evidence="1 2">
    <name type="scientific">Prevotella scopos JCM 17725</name>
    <dbReference type="NCBI Taxonomy" id="1236518"/>
    <lineage>
        <taxon>Bacteria</taxon>
        <taxon>Pseudomonadati</taxon>
        <taxon>Bacteroidota</taxon>
        <taxon>Bacteroidia</taxon>
        <taxon>Bacteroidales</taxon>
        <taxon>Prevotellaceae</taxon>
        <taxon>Prevotella</taxon>
    </lineage>
</organism>
<dbReference type="EMBL" id="FQWA01000019">
    <property type="protein sequence ID" value="SHF93313.1"/>
    <property type="molecule type" value="Genomic_DNA"/>
</dbReference>
<reference evidence="1 2" key="1">
    <citation type="submission" date="2016-11" db="EMBL/GenBank/DDBJ databases">
        <authorList>
            <person name="Varghese N."/>
            <person name="Submissions S."/>
        </authorList>
    </citation>
    <scope>NUCLEOTIDE SEQUENCE [LARGE SCALE GENOMIC DNA]</scope>
    <source>
        <strain evidence="1 2">DSM 22613</strain>
    </source>
</reference>
<dbReference type="Pfam" id="PF19555">
    <property type="entry name" value="DUF6078"/>
    <property type="match status" value="1"/>
</dbReference>
<comment type="caution">
    <text evidence="1">The sequence shown here is derived from an EMBL/GenBank/DDBJ whole genome shotgun (WGS) entry which is preliminary data.</text>
</comment>
<dbReference type="AlphaFoldDB" id="A0AAX2F4T7"/>
<accession>A0AAX2F4T7</accession>
<sequence length="141" mass="17076">MFTDFSDMPKDWAVCFMHDCILKEQCLRYYAGETAPLDQHAALVVLPSARNGNSCKEFHTMKTERMAWGFSHLFDDVKHCDYRPLRSTLENYFGSRFIYYRYHRGTKKLEEVEQHWVDELFQRYGYTTPRVYDHYQMVWKC</sequence>
<evidence type="ECO:0000313" key="1">
    <source>
        <dbReference type="EMBL" id="SHF93313.1"/>
    </source>
</evidence>
<gene>
    <name evidence="1" type="ORF">SAMN05444364_1193</name>
</gene>
<dbReference type="Proteomes" id="UP000184105">
    <property type="component" value="Unassembled WGS sequence"/>
</dbReference>
<dbReference type="RefSeq" id="WP_172823681.1">
    <property type="nucleotide sequence ID" value="NZ_CP016204.1"/>
</dbReference>
<evidence type="ECO:0000313" key="2">
    <source>
        <dbReference type="Proteomes" id="UP000184105"/>
    </source>
</evidence>